<dbReference type="Proteomes" id="UP000823749">
    <property type="component" value="Chromosome 7"/>
</dbReference>
<sequence>MSMEFQMQMEKMMKSRHEHPRYSLVSSNPALEVTSNNASAPQWTQRRDNRPGLIVKEKSRPVTAGGLLPLSSLGSPWRGDLRIGCSFINRCPSWNRAHSHPGHKKPR</sequence>
<keyword evidence="3" id="KW-1185">Reference proteome</keyword>
<feature type="region of interest" description="Disordered" evidence="1">
    <location>
        <begin position="1"/>
        <end position="51"/>
    </location>
</feature>
<dbReference type="AlphaFoldDB" id="A0AAV6JF89"/>
<dbReference type="EMBL" id="JACTNZ010000007">
    <property type="protein sequence ID" value="KAG5538810.1"/>
    <property type="molecule type" value="Genomic_DNA"/>
</dbReference>
<evidence type="ECO:0000313" key="2">
    <source>
        <dbReference type="EMBL" id="KAG5538810.1"/>
    </source>
</evidence>
<accession>A0AAV6JF89</accession>
<reference evidence="2" key="1">
    <citation type="submission" date="2020-08" db="EMBL/GenBank/DDBJ databases">
        <title>Plant Genome Project.</title>
        <authorList>
            <person name="Zhang R.-G."/>
        </authorList>
    </citation>
    <scope>NUCLEOTIDE SEQUENCE</scope>
    <source>
        <strain evidence="2">WSP0</strain>
        <tissue evidence="2">Leaf</tissue>
    </source>
</reference>
<evidence type="ECO:0000256" key="1">
    <source>
        <dbReference type="SAM" id="MobiDB-lite"/>
    </source>
</evidence>
<evidence type="ECO:0000313" key="3">
    <source>
        <dbReference type="Proteomes" id="UP000823749"/>
    </source>
</evidence>
<gene>
    <name evidence="2" type="ORF">RHGRI_019381</name>
</gene>
<comment type="caution">
    <text evidence="2">The sequence shown here is derived from an EMBL/GenBank/DDBJ whole genome shotgun (WGS) entry which is preliminary data.</text>
</comment>
<proteinExistence type="predicted"/>
<protein>
    <submittedName>
        <fullName evidence="2">Uncharacterized protein</fullName>
    </submittedName>
</protein>
<name>A0AAV6JF89_9ERIC</name>
<feature type="compositionally biased region" description="Low complexity" evidence="1">
    <location>
        <begin position="1"/>
        <end position="10"/>
    </location>
</feature>
<organism evidence="2 3">
    <name type="scientific">Rhododendron griersonianum</name>
    <dbReference type="NCBI Taxonomy" id="479676"/>
    <lineage>
        <taxon>Eukaryota</taxon>
        <taxon>Viridiplantae</taxon>
        <taxon>Streptophyta</taxon>
        <taxon>Embryophyta</taxon>
        <taxon>Tracheophyta</taxon>
        <taxon>Spermatophyta</taxon>
        <taxon>Magnoliopsida</taxon>
        <taxon>eudicotyledons</taxon>
        <taxon>Gunneridae</taxon>
        <taxon>Pentapetalae</taxon>
        <taxon>asterids</taxon>
        <taxon>Ericales</taxon>
        <taxon>Ericaceae</taxon>
        <taxon>Ericoideae</taxon>
        <taxon>Rhodoreae</taxon>
        <taxon>Rhododendron</taxon>
    </lineage>
</organism>
<feature type="compositionally biased region" description="Polar residues" evidence="1">
    <location>
        <begin position="24"/>
        <end position="44"/>
    </location>
</feature>